<gene>
    <name evidence="2" type="ORF">ACFQND_26955</name>
</gene>
<dbReference type="CDD" id="cd00531">
    <property type="entry name" value="NTF2_like"/>
    <property type="match status" value="1"/>
</dbReference>
<dbReference type="SUPFAM" id="SSF54427">
    <property type="entry name" value="NTF2-like"/>
    <property type="match status" value="1"/>
</dbReference>
<organism evidence="2 3">
    <name type="scientific">Polaromonas aquatica</name>
    <dbReference type="NCBI Taxonomy" id="332657"/>
    <lineage>
        <taxon>Bacteria</taxon>
        <taxon>Pseudomonadati</taxon>
        <taxon>Pseudomonadota</taxon>
        <taxon>Betaproteobacteria</taxon>
        <taxon>Burkholderiales</taxon>
        <taxon>Comamonadaceae</taxon>
        <taxon>Polaromonas</taxon>
    </lineage>
</organism>
<accession>A0ABW1U4Q3</accession>
<proteinExistence type="predicted"/>
<dbReference type="Gene3D" id="3.10.450.50">
    <property type="match status" value="1"/>
</dbReference>
<name>A0ABW1U4Q3_9BURK</name>
<sequence length="158" mass="18196">MSASTVTPTVRREIEWDCQKLLLQFYGYLDEKRYDDLADLFAEDGAWVRLGKELVGPVGIKKAMTERESWLTMHLVTNVRINVIDEDHAETIQYITLYRQEGVDPEAGPPPVVMPLGLLRHTDKLVRINGVWKFKRKASRAVMVNRDRVTHYDKPVAS</sequence>
<dbReference type="EMBL" id="JBHSRS010000084">
    <property type="protein sequence ID" value="MFC6284881.1"/>
    <property type="molecule type" value="Genomic_DNA"/>
</dbReference>
<dbReference type="Pfam" id="PF13577">
    <property type="entry name" value="SnoaL_4"/>
    <property type="match status" value="1"/>
</dbReference>
<comment type="caution">
    <text evidence="2">The sequence shown here is derived from an EMBL/GenBank/DDBJ whole genome shotgun (WGS) entry which is preliminary data.</text>
</comment>
<protein>
    <submittedName>
        <fullName evidence="2">Nuclear transport factor 2 family protein</fullName>
    </submittedName>
</protein>
<evidence type="ECO:0000313" key="3">
    <source>
        <dbReference type="Proteomes" id="UP001596270"/>
    </source>
</evidence>
<keyword evidence="3" id="KW-1185">Reference proteome</keyword>
<dbReference type="Proteomes" id="UP001596270">
    <property type="component" value="Unassembled WGS sequence"/>
</dbReference>
<reference evidence="3" key="1">
    <citation type="journal article" date="2019" name="Int. J. Syst. Evol. Microbiol.">
        <title>The Global Catalogue of Microorganisms (GCM) 10K type strain sequencing project: providing services to taxonomists for standard genome sequencing and annotation.</title>
        <authorList>
            <consortium name="The Broad Institute Genomics Platform"/>
            <consortium name="The Broad Institute Genome Sequencing Center for Infectious Disease"/>
            <person name="Wu L."/>
            <person name="Ma J."/>
        </authorList>
    </citation>
    <scope>NUCLEOTIDE SEQUENCE [LARGE SCALE GENOMIC DNA]</scope>
    <source>
        <strain evidence="3">CCUG 39402</strain>
    </source>
</reference>
<dbReference type="RefSeq" id="WP_371439449.1">
    <property type="nucleotide sequence ID" value="NZ_JBHSRS010000084.1"/>
</dbReference>
<dbReference type="InterPro" id="IPR037401">
    <property type="entry name" value="SnoaL-like"/>
</dbReference>
<evidence type="ECO:0000259" key="1">
    <source>
        <dbReference type="Pfam" id="PF13577"/>
    </source>
</evidence>
<evidence type="ECO:0000313" key="2">
    <source>
        <dbReference type="EMBL" id="MFC6284881.1"/>
    </source>
</evidence>
<dbReference type="InterPro" id="IPR032710">
    <property type="entry name" value="NTF2-like_dom_sf"/>
</dbReference>
<feature type="domain" description="SnoaL-like" evidence="1">
    <location>
        <begin position="13"/>
        <end position="136"/>
    </location>
</feature>